<dbReference type="Proteomes" id="UP000188354">
    <property type="component" value="Unassembled WGS sequence"/>
</dbReference>
<dbReference type="InterPro" id="IPR017946">
    <property type="entry name" value="PLC-like_Pdiesterase_TIM-brl"/>
</dbReference>
<dbReference type="Gramene" id="OIW20842">
    <property type="protein sequence ID" value="OIW20842"/>
    <property type="gene ID" value="TanjilG_24330"/>
</dbReference>
<dbReference type="PANTHER" id="PTHR22958:SF1">
    <property type="entry name" value="GLYCEROPHOSPHOCHOLINE PHOSPHODIESTERASE GPCPD1"/>
    <property type="match status" value="1"/>
</dbReference>
<dbReference type="GO" id="GO:0006071">
    <property type="term" value="P:glycerol metabolic process"/>
    <property type="evidence" value="ECO:0007669"/>
    <property type="project" value="UniProtKB-KW"/>
</dbReference>
<dbReference type="InterPro" id="IPR030395">
    <property type="entry name" value="GP_PDE_dom"/>
</dbReference>
<sequence length="380" mass="42503">MALKAIHVSDVSSLDIVPESPSFSLYSTRFSDGVQVSRAEFKVPKFLVIGHRGHGMNALQSLDRRMKAIKENSITSFNAAASFPIDYIEFDVQVTNDDCPIIFHDDVILTLNNGTLFEKRITDLSLSEFLAYGPQREAGKEGKALLRRNKDGKIVQWDVEQDDTLCTLEEAFLHVHPSLGFNIELKFDDHTVYEQDYLVHVLKAILKIVFDHAKDRPIIFSTFQPDAASLVKKLQSAYPVFFLTNGGCEIYEDVRRNSLEEALKHCLENGLQGIVSEIKGVFRNPGVVTKIKESQLSLLTYGALNNVPEAVYIQHLMGIDGVIVDLVQEITEVVANLITSAMVVDEEGLTEGIGKLHSKPQFSQKELSFLLNLIPKLIQL</sequence>
<protein>
    <recommendedName>
        <fullName evidence="2">glycerophosphodiester phosphodiesterase</fullName>
        <ecNumber evidence="2">3.1.4.46</ecNumber>
    </recommendedName>
</protein>
<dbReference type="FunFam" id="3.20.20.190:FF:000034">
    <property type="entry name" value="Glycerophosphodiester phosphodiesterase GDPD2"/>
    <property type="match status" value="1"/>
</dbReference>
<dbReference type="GO" id="GO:0046475">
    <property type="term" value="P:glycerophospholipid catabolic process"/>
    <property type="evidence" value="ECO:0007669"/>
    <property type="project" value="TreeGrafter"/>
</dbReference>
<feature type="domain" description="GP-PDE" evidence="6">
    <location>
        <begin position="46"/>
        <end position="334"/>
    </location>
</feature>
<accession>A0A394DBY0</accession>
<dbReference type="EC" id="3.1.4.46" evidence="2"/>
<evidence type="ECO:0000313" key="8">
    <source>
        <dbReference type="Proteomes" id="UP000188354"/>
    </source>
</evidence>
<dbReference type="AlphaFoldDB" id="A0A394DBY0"/>
<gene>
    <name evidence="7" type="ORF">TanjilG_24330</name>
</gene>
<evidence type="ECO:0000256" key="2">
    <source>
        <dbReference type="ARBA" id="ARBA00012247"/>
    </source>
</evidence>
<dbReference type="GO" id="GO:0008889">
    <property type="term" value="F:glycerophosphodiester phosphodiesterase activity"/>
    <property type="evidence" value="ECO:0007669"/>
    <property type="project" value="UniProtKB-EC"/>
</dbReference>
<evidence type="ECO:0000256" key="1">
    <source>
        <dbReference type="ARBA" id="ARBA00007277"/>
    </source>
</evidence>
<comment type="similarity">
    <text evidence="1">Belongs to the glycerophosphoryl diester phosphodiesterase family.</text>
</comment>
<keyword evidence="3" id="KW-0319">Glycerol metabolism</keyword>
<dbReference type="Gene3D" id="3.20.20.190">
    <property type="entry name" value="Phosphatidylinositol (PI) phosphodiesterase"/>
    <property type="match status" value="1"/>
</dbReference>
<organism evidence="7 8">
    <name type="scientific">Lupinus angustifolius</name>
    <name type="common">Narrow-leaved blue lupine</name>
    <dbReference type="NCBI Taxonomy" id="3871"/>
    <lineage>
        <taxon>Eukaryota</taxon>
        <taxon>Viridiplantae</taxon>
        <taxon>Streptophyta</taxon>
        <taxon>Embryophyta</taxon>
        <taxon>Tracheophyta</taxon>
        <taxon>Spermatophyta</taxon>
        <taxon>Magnoliopsida</taxon>
        <taxon>eudicotyledons</taxon>
        <taxon>Gunneridae</taxon>
        <taxon>Pentapetalae</taxon>
        <taxon>rosids</taxon>
        <taxon>fabids</taxon>
        <taxon>Fabales</taxon>
        <taxon>Fabaceae</taxon>
        <taxon>Papilionoideae</taxon>
        <taxon>50 kb inversion clade</taxon>
        <taxon>genistoids sensu lato</taxon>
        <taxon>core genistoids</taxon>
        <taxon>Genisteae</taxon>
        <taxon>Lupinus</taxon>
    </lineage>
</organism>
<evidence type="ECO:0000259" key="6">
    <source>
        <dbReference type="PROSITE" id="PS51704"/>
    </source>
</evidence>
<keyword evidence="8" id="KW-1185">Reference proteome</keyword>
<dbReference type="PROSITE" id="PS51704">
    <property type="entry name" value="GP_PDE"/>
    <property type="match status" value="1"/>
</dbReference>
<reference evidence="7 8" key="1">
    <citation type="journal article" date="2017" name="Plant Biotechnol. J.">
        <title>A comprehensive draft genome sequence for lupin (Lupinus angustifolius), an emerging health food: insights into plant-microbe interactions and legume evolution.</title>
        <authorList>
            <person name="Hane J.K."/>
            <person name="Ming Y."/>
            <person name="Kamphuis L.G."/>
            <person name="Nelson M.N."/>
            <person name="Garg G."/>
            <person name="Atkins C.A."/>
            <person name="Bayer P.E."/>
            <person name="Bravo A."/>
            <person name="Bringans S."/>
            <person name="Cannon S."/>
            <person name="Edwards D."/>
            <person name="Foley R."/>
            <person name="Gao L.L."/>
            <person name="Harrison M.J."/>
            <person name="Huang W."/>
            <person name="Hurgobin B."/>
            <person name="Li S."/>
            <person name="Liu C.W."/>
            <person name="McGrath A."/>
            <person name="Morahan G."/>
            <person name="Murray J."/>
            <person name="Weller J."/>
            <person name="Jian J."/>
            <person name="Singh K.B."/>
        </authorList>
    </citation>
    <scope>NUCLEOTIDE SEQUENCE [LARGE SCALE GENOMIC DNA]</scope>
    <source>
        <strain evidence="8">cv. Tanjil</strain>
        <tissue evidence="7">Whole plant</tissue>
    </source>
</reference>
<evidence type="ECO:0000256" key="3">
    <source>
        <dbReference type="ARBA" id="ARBA00022798"/>
    </source>
</evidence>
<evidence type="ECO:0000313" key="7">
    <source>
        <dbReference type="EMBL" id="OIW20842.1"/>
    </source>
</evidence>
<dbReference type="STRING" id="3871.A0A394DBY0"/>
<name>A0A394DBY0_LUPAN</name>
<keyword evidence="4" id="KW-0378">Hydrolase</keyword>
<dbReference type="EMBL" id="MLAU01015649">
    <property type="protein sequence ID" value="OIW20842.1"/>
    <property type="molecule type" value="Genomic_DNA"/>
</dbReference>
<dbReference type="PANTHER" id="PTHR22958">
    <property type="entry name" value="GLYCEROPHOSPHORYL DIESTER PHOSPHODIESTERASE"/>
    <property type="match status" value="1"/>
</dbReference>
<proteinExistence type="inferred from homology"/>
<comment type="catalytic activity">
    <reaction evidence="5">
        <text>a sn-glycero-3-phosphodiester + H2O = an alcohol + sn-glycerol 3-phosphate + H(+)</text>
        <dbReference type="Rhea" id="RHEA:12969"/>
        <dbReference type="ChEBI" id="CHEBI:15377"/>
        <dbReference type="ChEBI" id="CHEBI:15378"/>
        <dbReference type="ChEBI" id="CHEBI:30879"/>
        <dbReference type="ChEBI" id="CHEBI:57597"/>
        <dbReference type="ChEBI" id="CHEBI:83408"/>
        <dbReference type="EC" id="3.1.4.46"/>
    </reaction>
</comment>
<dbReference type="InterPro" id="IPR051578">
    <property type="entry name" value="GDPD"/>
</dbReference>
<evidence type="ECO:0000256" key="4">
    <source>
        <dbReference type="ARBA" id="ARBA00022801"/>
    </source>
</evidence>
<dbReference type="Pfam" id="PF03009">
    <property type="entry name" value="GDPD"/>
    <property type="match status" value="1"/>
</dbReference>
<comment type="caution">
    <text evidence="7">The sequence shown here is derived from an EMBL/GenBank/DDBJ whole genome shotgun (WGS) entry which is preliminary data.</text>
</comment>
<evidence type="ECO:0000256" key="5">
    <source>
        <dbReference type="ARBA" id="ARBA00047512"/>
    </source>
</evidence>
<dbReference type="SUPFAM" id="SSF51695">
    <property type="entry name" value="PLC-like phosphodiesterases"/>
    <property type="match status" value="1"/>
</dbReference>